<proteinExistence type="inferred from homology"/>
<feature type="transmembrane region" description="Helical" evidence="7">
    <location>
        <begin position="115"/>
        <end position="140"/>
    </location>
</feature>
<comment type="caution">
    <text evidence="8">The sequence shown here is derived from an EMBL/GenBank/DDBJ whole genome shotgun (WGS) entry which is preliminary data.</text>
</comment>
<dbReference type="InterPro" id="IPR001248">
    <property type="entry name" value="Pur-cyt_permease"/>
</dbReference>
<feature type="transmembrane region" description="Helical" evidence="7">
    <location>
        <begin position="460"/>
        <end position="480"/>
    </location>
</feature>
<accession>A0AAD5VEA3</accession>
<feature type="transmembrane region" description="Helical" evidence="7">
    <location>
        <begin position="314"/>
        <end position="335"/>
    </location>
</feature>
<keyword evidence="9" id="KW-1185">Reference proteome</keyword>
<comment type="subcellular location">
    <subcellularLocation>
        <location evidence="1">Membrane</location>
        <topology evidence="1">Multi-pass membrane protein</topology>
    </subcellularLocation>
</comment>
<evidence type="ECO:0000256" key="4">
    <source>
        <dbReference type="ARBA" id="ARBA00022989"/>
    </source>
</evidence>
<dbReference type="EMBL" id="JANIEX010001977">
    <property type="protein sequence ID" value="KAJ3552969.1"/>
    <property type="molecule type" value="Genomic_DNA"/>
</dbReference>
<keyword evidence="5 7" id="KW-0472">Membrane</keyword>
<feature type="transmembrane region" description="Helical" evidence="7">
    <location>
        <begin position="356"/>
        <end position="375"/>
    </location>
</feature>
<dbReference type="FunFam" id="1.10.4160.10:FF:000001">
    <property type="entry name" value="Uracil permease, putative"/>
    <property type="match status" value="1"/>
</dbReference>
<evidence type="ECO:0000313" key="9">
    <source>
        <dbReference type="Proteomes" id="UP001213000"/>
    </source>
</evidence>
<evidence type="ECO:0000256" key="7">
    <source>
        <dbReference type="SAM" id="Phobius"/>
    </source>
</evidence>
<gene>
    <name evidence="8" type="ORF">NP233_g12752</name>
</gene>
<dbReference type="AlphaFoldDB" id="A0AAD5VEA3"/>
<sequence length="517" mass="57667">MRSAGWLNPHSWSLSPEESDFEGPKSRWSNKDMDPVPPSGRTWTTWNYVAYWISDGANVSVWQMASSMLAVGLSWREALAAIAVGHIIIASVMVLNGTIGARLHVAFPVIARISFGFWLSYFAVVSRIVLAMFWFGILMLKAIWPSIARVPNRLPEGSNITTVGMMCYFLYWLIQFPLMLVSPQRIRHLFTAKSIIVPIAWLAILIWSLVRVPTSVSLEPQHARVKGEEFSWAWLSALNSALGLYATLSVNIADFTRYAKNERVQYVQLAIIPTVFTLSSFIGIAVTSAAATIYNEILWDPLTLIDKWDNRAAAFFASFSFLLATLGTNISGNSISAGNDMTSLFPRYINIRRGQAICAFVGGWALCPWEILASAPRFLSFMSGYTVFLGPFAAIIAVDYWLVRGCKVDVPAMYDPKGRYQYWNGVNWRALATLVISVTPDLPGLIHNINPNIFVGNASFMFNVSWLFGFFVAGGVYWSLSRIFPPIETFVDETIHGDEGDEGDAVIEQRLSEKRSG</sequence>
<organism evidence="8 9">
    <name type="scientific">Leucocoprinus birnbaumii</name>
    <dbReference type="NCBI Taxonomy" id="56174"/>
    <lineage>
        <taxon>Eukaryota</taxon>
        <taxon>Fungi</taxon>
        <taxon>Dikarya</taxon>
        <taxon>Basidiomycota</taxon>
        <taxon>Agaricomycotina</taxon>
        <taxon>Agaricomycetes</taxon>
        <taxon>Agaricomycetidae</taxon>
        <taxon>Agaricales</taxon>
        <taxon>Agaricineae</taxon>
        <taxon>Agaricaceae</taxon>
        <taxon>Leucocoprinus</taxon>
    </lineage>
</organism>
<dbReference type="GO" id="GO:0005886">
    <property type="term" value="C:plasma membrane"/>
    <property type="evidence" value="ECO:0007669"/>
    <property type="project" value="TreeGrafter"/>
</dbReference>
<dbReference type="InterPro" id="IPR045225">
    <property type="entry name" value="Uracil/uridine/allantoin_perm"/>
</dbReference>
<feature type="transmembrane region" description="Helical" evidence="7">
    <location>
        <begin position="78"/>
        <end position="103"/>
    </location>
</feature>
<evidence type="ECO:0000256" key="1">
    <source>
        <dbReference type="ARBA" id="ARBA00004141"/>
    </source>
</evidence>
<dbReference type="Gene3D" id="1.10.4160.10">
    <property type="entry name" value="Hydantoin permease"/>
    <property type="match status" value="1"/>
</dbReference>
<feature type="transmembrane region" description="Helical" evidence="7">
    <location>
        <begin position="269"/>
        <end position="294"/>
    </location>
</feature>
<evidence type="ECO:0000313" key="8">
    <source>
        <dbReference type="EMBL" id="KAJ3552969.1"/>
    </source>
</evidence>
<dbReference type="Proteomes" id="UP001213000">
    <property type="component" value="Unassembled WGS sequence"/>
</dbReference>
<feature type="transmembrane region" description="Helical" evidence="7">
    <location>
        <begin position="422"/>
        <end position="440"/>
    </location>
</feature>
<keyword evidence="3 7" id="KW-0812">Transmembrane</keyword>
<dbReference type="PANTHER" id="PTHR30618">
    <property type="entry name" value="NCS1 FAMILY PURINE/PYRIMIDINE TRANSPORTER"/>
    <property type="match status" value="1"/>
</dbReference>
<evidence type="ECO:0008006" key="10">
    <source>
        <dbReference type="Google" id="ProtNLM"/>
    </source>
</evidence>
<dbReference type="PANTHER" id="PTHR30618:SF0">
    <property type="entry name" value="PURINE-URACIL PERMEASE NCS1"/>
    <property type="match status" value="1"/>
</dbReference>
<name>A0AAD5VEA3_9AGAR</name>
<feature type="transmembrane region" description="Helical" evidence="7">
    <location>
        <begin position="381"/>
        <end position="402"/>
    </location>
</feature>
<feature type="transmembrane region" description="Helical" evidence="7">
    <location>
        <begin position="160"/>
        <end position="178"/>
    </location>
</feature>
<evidence type="ECO:0000256" key="3">
    <source>
        <dbReference type="ARBA" id="ARBA00022692"/>
    </source>
</evidence>
<dbReference type="GO" id="GO:0015205">
    <property type="term" value="F:nucleobase transmembrane transporter activity"/>
    <property type="evidence" value="ECO:0007669"/>
    <property type="project" value="TreeGrafter"/>
</dbReference>
<evidence type="ECO:0000256" key="2">
    <source>
        <dbReference type="ARBA" id="ARBA00008974"/>
    </source>
</evidence>
<feature type="transmembrane region" description="Helical" evidence="7">
    <location>
        <begin position="230"/>
        <end position="248"/>
    </location>
</feature>
<dbReference type="CDD" id="cd11482">
    <property type="entry name" value="SLC-NCS1sbd_NRT1-like"/>
    <property type="match status" value="1"/>
</dbReference>
<reference evidence="8" key="1">
    <citation type="submission" date="2022-07" db="EMBL/GenBank/DDBJ databases">
        <title>Genome Sequence of Leucocoprinus birnbaumii.</title>
        <authorList>
            <person name="Buettner E."/>
        </authorList>
    </citation>
    <scope>NUCLEOTIDE SEQUENCE</scope>
    <source>
        <strain evidence="8">VT141</strain>
    </source>
</reference>
<feature type="compositionally biased region" description="Basic and acidic residues" evidence="6">
    <location>
        <begin position="22"/>
        <end position="34"/>
    </location>
</feature>
<dbReference type="Pfam" id="PF02133">
    <property type="entry name" value="Transp_cyt_pur"/>
    <property type="match status" value="1"/>
</dbReference>
<feature type="region of interest" description="Disordered" evidence="6">
    <location>
        <begin position="14"/>
        <end position="36"/>
    </location>
</feature>
<feature type="transmembrane region" description="Helical" evidence="7">
    <location>
        <begin position="190"/>
        <end position="210"/>
    </location>
</feature>
<protein>
    <recommendedName>
        <fullName evidence="10">Cytosine-purine permease</fullName>
    </recommendedName>
</protein>
<evidence type="ECO:0000256" key="5">
    <source>
        <dbReference type="ARBA" id="ARBA00023136"/>
    </source>
</evidence>
<keyword evidence="4 7" id="KW-1133">Transmembrane helix</keyword>
<comment type="similarity">
    <text evidence="2">Belongs to the purine-cytosine permease (2.A.39) family.</text>
</comment>
<evidence type="ECO:0000256" key="6">
    <source>
        <dbReference type="SAM" id="MobiDB-lite"/>
    </source>
</evidence>